<feature type="non-terminal residue" evidence="2">
    <location>
        <position position="1"/>
    </location>
</feature>
<dbReference type="NCBIfam" id="TIGR00449">
    <property type="entry name" value="tgt_general"/>
    <property type="match status" value="1"/>
</dbReference>
<dbReference type="AlphaFoldDB" id="A0A8J2L552"/>
<name>A0A8J2L552_9HEXA</name>
<dbReference type="Proteomes" id="UP000708208">
    <property type="component" value="Unassembled WGS sequence"/>
</dbReference>
<sequence>SLLTDSGGFQMVSLLKLAEITEEGVKFRSPYDDSECMLTPEESIRIQNKIGADIIMQLDDVVSSTTTGERVAEAMERTIRWLDRCIKAHENPHKQNLFPIVQGGLDSELRKKCAEELIKRDTPGFAIGGLR</sequence>
<proteinExistence type="predicted"/>
<dbReference type="OrthoDB" id="10249838at2759"/>
<keyword evidence="3" id="KW-1185">Reference proteome</keyword>
<evidence type="ECO:0000259" key="1">
    <source>
        <dbReference type="Pfam" id="PF01702"/>
    </source>
</evidence>
<evidence type="ECO:0000313" key="2">
    <source>
        <dbReference type="EMBL" id="CAG7825243.1"/>
    </source>
</evidence>
<evidence type="ECO:0000313" key="3">
    <source>
        <dbReference type="Proteomes" id="UP000708208"/>
    </source>
</evidence>
<feature type="domain" description="tRNA-guanine(15) transglycosylase-like" evidence="1">
    <location>
        <begin position="2"/>
        <end position="130"/>
    </location>
</feature>
<dbReference type="PANTHER" id="PTHR43530:SF1">
    <property type="entry name" value="QUEUINE TRNA-RIBOSYLTRANSFERASE CATALYTIC SUBUNIT 1"/>
    <property type="match status" value="1"/>
</dbReference>
<dbReference type="GO" id="GO:0008479">
    <property type="term" value="F:tRNA-guanosine(34) queuine transglycosylase activity"/>
    <property type="evidence" value="ECO:0007669"/>
    <property type="project" value="TreeGrafter"/>
</dbReference>
<comment type="caution">
    <text evidence="2">The sequence shown here is derived from an EMBL/GenBank/DDBJ whole genome shotgun (WGS) entry which is preliminary data.</text>
</comment>
<dbReference type="InterPro" id="IPR002616">
    <property type="entry name" value="tRNA_ribo_trans-like"/>
</dbReference>
<dbReference type="EMBL" id="CAJVCH010535555">
    <property type="protein sequence ID" value="CAG7825243.1"/>
    <property type="molecule type" value="Genomic_DNA"/>
</dbReference>
<gene>
    <name evidence="2" type="ORF">AFUS01_LOCUS35366</name>
</gene>
<accession>A0A8J2L552</accession>
<dbReference type="Pfam" id="PF01702">
    <property type="entry name" value="TGT"/>
    <property type="match status" value="1"/>
</dbReference>
<protein>
    <recommendedName>
        <fullName evidence="1">tRNA-guanine(15) transglycosylase-like domain-containing protein</fullName>
    </recommendedName>
</protein>
<organism evidence="2 3">
    <name type="scientific">Allacma fusca</name>
    <dbReference type="NCBI Taxonomy" id="39272"/>
    <lineage>
        <taxon>Eukaryota</taxon>
        <taxon>Metazoa</taxon>
        <taxon>Ecdysozoa</taxon>
        <taxon>Arthropoda</taxon>
        <taxon>Hexapoda</taxon>
        <taxon>Collembola</taxon>
        <taxon>Symphypleona</taxon>
        <taxon>Sminthuridae</taxon>
        <taxon>Allacma</taxon>
    </lineage>
</organism>
<reference evidence="2" key="1">
    <citation type="submission" date="2021-06" db="EMBL/GenBank/DDBJ databases">
        <authorList>
            <person name="Hodson N. C."/>
            <person name="Mongue J. A."/>
            <person name="Jaron S. K."/>
        </authorList>
    </citation>
    <scope>NUCLEOTIDE SEQUENCE</scope>
</reference>
<dbReference type="GO" id="GO:0005829">
    <property type="term" value="C:cytosol"/>
    <property type="evidence" value="ECO:0007669"/>
    <property type="project" value="TreeGrafter"/>
</dbReference>
<dbReference type="GO" id="GO:0006400">
    <property type="term" value="P:tRNA modification"/>
    <property type="evidence" value="ECO:0007669"/>
    <property type="project" value="InterPro"/>
</dbReference>
<dbReference type="PANTHER" id="PTHR43530">
    <property type="entry name" value="QUEUINE TRNA-RIBOSYLTRANSFERASE CATALYTIC SUBUNIT 1"/>
    <property type="match status" value="1"/>
</dbReference>